<dbReference type="SMART" id="SM00020">
    <property type="entry name" value="Tryp_SPc"/>
    <property type="match status" value="1"/>
</dbReference>
<keyword evidence="4" id="KW-0720">Serine protease</keyword>
<dbReference type="CDD" id="cd00190">
    <property type="entry name" value="Tryp_SPc"/>
    <property type="match status" value="1"/>
</dbReference>
<evidence type="ECO:0000313" key="8">
    <source>
        <dbReference type="EMBL" id="CAD7082526.1"/>
    </source>
</evidence>
<feature type="chain" id="PRO_5031144226" description="Peptidase S1 domain-containing protein" evidence="6">
    <location>
        <begin position="18"/>
        <end position="273"/>
    </location>
</feature>
<dbReference type="InParanoid" id="A0A7R8UKI0"/>
<evidence type="ECO:0000256" key="2">
    <source>
        <dbReference type="ARBA" id="ARBA00022670"/>
    </source>
</evidence>
<dbReference type="GO" id="GO:0004252">
    <property type="term" value="F:serine-type endopeptidase activity"/>
    <property type="evidence" value="ECO:0007669"/>
    <property type="project" value="InterPro"/>
</dbReference>
<dbReference type="InterPro" id="IPR001314">
    <property type="entry name" value="Peptidase_S1A"/>
</dbReference>
<name>A0A7R8UKI0_HERIL</name>
<keyword evidence="6" id="KW-0732">Signal</keyword>
<reference evidence="8 9" key="1">
    <citation type="submission" date="2020-11" db="EMBL/GenBank/DDBJ databases">
        <authorList>
            <person name="Wallbank WR R."/>
            <person name="Pardo Diaz C."/>
            <person name="Kozak K."/>
            <person name="Martin S."/>
            <person name="Jiggins C."/>
            <person name="Moest M."/>
            <person name="Warren A I."/>
            <person name="Generalovic N T."/>
            <person name="Byers J.R.P. K."/>
            <person name="Montejo-Kovacevich G."/>
            <person name="Yen C E."/>
        </authorList>
    </citation>
    <scope>NUCLEOTIDE SEQUENCE [LARGE SCALE GENOMIC DNA]</scope>
</reference>
<keyword evidence="2" id="KW-0645">Protease</keyword>
<dbReference type="PROSITE" id="PS50240">
    <property type="entry name" value="TRYPSIN_DOM"/>
    <property type="match status" value="1"/>
</dbReference>
<dbReference type="Proteomes" id="UP000594454">
    <property type="component" value="Chromosome 2"/>
</dbReference>
<evidence type="ECO:0000256" key="5">
    <source>
        <dbReference type="ARBA" id="ARBA00023157"/>
    </source>
</evidence>
<dbReference type="AlphaFoldDB" id="A0A7R8UKI0"/>
<dbReference type="InterPro" id="IPR043504">
    <property type="entry name" value="Peptidase_S1_PA_chymotrypsin"/>
</dbReference>
<dbReference type="PRINTS" id="PR00722">
    <property type="entry name" value="CHYMOTRYPSIN"/>
</dbReference>
<keyword evidence="3" id="KW-0378">Hydrolase</keyword>
<sequence>MKVFVIFFHLCLSSVIANPVSRNTLRGHDRIYGGEFTEKNQYPFATVSFILPGFAVTGGALISSEYVLTTAQYIYKDVMSMFIYIGAHQYNDQGEIGRENVHIDGDDLPNRMVIHEEFDPETLAKNIALIRLPSKLEFSATIQKINLPPRSLTAKSLEGSTATLMGWGASEENPDTEDYPRHVNVTIMPQAICNHYYPSLNRSLMLCSDGEINKGACEGDIGTPLIATLDDDSTVLIGIVSFINSLGCAARWPTMYINVIGYLDWIQENMVES</sequence>
<evidence type="ECO:0000256" key="4">
    <source>
        <dbReference type="ARBA" id="ARBA00022825"/>
    </source>
</evidence>
<proteinExistence type="inferred from homology"/>
<dbReference type="GO" id="GO:0006508">
    <property type="term" value="P:proteolysis"/>
    <property type="evidence" value="ECO:0007669"/>
    <property type="project" value="UniProtKB-KW"/>
</dbReference>
<accession>A0A7R8UKI0</accession>
<feature type="domain" description="Peptidase S1" evidence="7">
    <location>
        <begin position="31"/>
        <end position="271"/>
    </location>
</feature>
<feature type="signal peptide" evidence="6">
    <location>
        <begin position="1"/>
        <end position="17"/>
    </location>
</feature>
<dbReference type="PANTHER" id="PTHR24276">
    <property type="entry name" value="POLYSERASE-RELATED"/>
    <property type="match status" value="1"/>
</dbReference>
<dbReference type="InterPro" id="IPR050430">
    <property type="entry name" value="Peptidase_S1"/>
</dbReference>
<dbReference type="EMBL" id="LR899010">
    <property type="protein sequence ID" value="CAD7082526.1"/>
    <property type="molecule type" value="Genomic_DNA"/>
</dbReference>
<dbReference type="PANTHER" id="PTHR24276:SF98">
    <property type="entry name" value="FI18310P1-RELATED"/>
    <property type="match status" value="1"/>
</dbReference>
<dbReference type="Pfam" id="PF00089">
    <property type="entry name" value="Trypsin"/>
    <property type="match status" value="1"/>
</dbReference>
<evidence type="ECO:0000256" key="3">
    <source>
        <dbReference type="ARBA" id="ARBA00022801"/>
    </source>
</evidence>
<evidence type="ECO:0000313" key="9">
    <source>
        <dbReference type="Proteomes" id="UP000594454"/>
    </source>
</evidence>
<evidence type="ECO:0000259" key="7">
    <source>
        <dbReference type="PROSITE" id="PS50240"/>
    </source>
</evidence>
<keyword evidence="5" id="KW-1015">Disulfide bond</keyword>
<comment type="similarity">
    <text evidence="1">Belongs to the peptidase S1 family.</text>
</comment>
<evidence type="ECO:0000256" key="1">
    <source>
        <dbReference type="ARBA" id="ARBA00007664"/>
    </source>
</evidence>
<dbReference type="InterPro" id="IPR001254">
    <property type="entry name" value="Trypsin_dom"/>
</dbReference>
<dbReference type="OrthoDB" id="5565075at2759"/>
<organism evidence="8 9">
    <name type="scientific">Hermetia illucens</name>
    <name type="common">Black soldier fly</name>
    <dbReference type="NCBI Taxonomy" id="343691"/>
    <lineage>
        <taxon>Eukaryota</taxon>
        <taxon>Metazoa</taxon>
        <taxon>Ecdysozoa</taxon>
        <taxon>Arthropoda</taxon>
        <taxon>Hexapoda</taxon>
        <taxon>Insecta</taxon>
        <taxon>Pterygota</taxon>
        <taxon>Neoptera</taxon>
        <taxon>Endopterygota</taxon>
        <taxon>Diptera</taxon>
        <taxon>Brachycera</taxon>
        <taxon>Stratiomyomorpha</taxon>
        <taxon>Stratiomyidae</taxon>
        <taxon>Hermetiinae</taxon>
        <taxon>Hermetia</taxon>
    </lineage>
</organism>
<dbReference type="InterPro" id="IPR009003">
    <property type="entry name" value="Peptidase_S1_PA"/>
</dbReference>
<protein>
    <recommendedName>
        <fullName evidence="7">Peptidase S1 domain-containing protein</fullName>
    </recommendedName>
</protein>
<gene>
    <name evidence="8" type="ORF">HERILL_LOCUS5554</name>
</gene>
<keyword evidence="9" id="KW-1185">Reference proteome</keyword>
<evidence type="ECO:0000256" key="6">
    <source>
        <dbReference type="SAM" id="SignalP"/>
    </source>
</evidence>
<dbReference type="Gene3D" id="2.40.10.10">
    <property type="entry name" value="Trypsin-like serine proteases"/>
    <property type="match status" value="1"/>
</dbReference>
<dbReference type="SUPFAM" id="SSF50494">
    <property type="entry name" value="Trypsin-like serine proteases"/>
    <property type="match status" value="1"/>
</dbReference>